<evidence type="ECO:0000256" key="12">
    <source>
        <dbReference type="ARBA" id="ARBA00023136"/>
    </source>
</evidence>
<dbReference type="GO" id="GO:0050661">
    <property type="term" value="F:NADP binding"/>
    <property type="evidence" value="ECO:0007669"/>
    <property type="project" value="InterPro"/>
</dbReference>
<accession>A0A7R9QRQ4</accession>
<comment type="catalytic activity">
    <reaction evidence="16">
        <text>trimethylamine + NADPH + O2 = trimethylamine N-oxide + NADP(+) + H2O</text>
        <dbReference type="Rhea" id="RHEA:31979"/>
        <dbReference type="ChEBI" id="CHEBI:15377"/>
        <dbReference type="ChEBI" id="CHEBI:15379"/>
        <dbReference type="ChEBI" id="CHEBI:15724"/>
        <dbReference type="ChEBI" id="CHEBI:57783"/>
        <dbReference type="ChEBI" id="CHEBI:58349"/>
        <dbReference type="ChEBI" id="CHEBI:58389"/>
        <dbReference type="EC" id="1.14.13.148"/>
    </reaction>
    <physiologicalReaction direction="left-to-right" evidence="16">
        <dbReference type="Rhea" id="RHEA:31980"/>
    </physiologicalReaction>
</comment>
<dbReference type="EC" id="1.-.-.-" evidence="19"/>
<evidence type="ECO:0000256" key="9">
    <source>
        <dbReference type="ARBA" id="ARBA00022989"/>
    </source>
</evidence>
<dbReference type="AlphaFoldDB" id="A0A7R9QRQ4"/>
<protein>
    <recommendedName>
        <fullName evidence="19">Flavin-containing monooxygenase</fullName>
        <ecNumber evidence="19">1.-.-.-</ecNumber>
    </recommendedName>
</protein>
<dbReference type="GO" id="GO:0034899">
    <property type="term" value="F:trimethylamine monooxygenase activity"/>
    <property type="evidence" value="ECO:0007669"/>
    <property type="project" value="UniProtKB-EC"/>
</dbReference>
<comment type="cofactor">
    <cofactor evidence="1 18 19">
        <name>FAD</name>
        <dbReference type="ChEBI" id="CHEBI:57692"/>
    </cofactor>
</comment>
<evidence type="ECO:0000256" key="7">
    <source>
        <dbReference type="ARBA" id="ARBA00022827"/>
    </source>
</evidence>
<sequence length="506" mass="58143">MAAKRIAVIGAGNSGMGAFNACREQGFDVVVYEKTDQICGLWQYRDEELEGSASIMKSTTINTSKEITPFSDFPAPKHFPNYMHNTKMAEYLTLYAEKIGFKAHLRLRHELINCEQNADYEETGKWRLTVRDINNERVFHEVFDGVMVCTGHNNQPSVPAFKNQHIFKGLLMHSHAFKDNKGFEGKRVVVVGIGNSGGDIAVELSNVCPNVYLSTRTGSWITHRVGHKGKPFDSVMLTRYWNTMFNVTPFGLVNSVAEGYMNIRFDHKLYGLKPKHRIFSQHIFVNDDLPKKIMSCFVVIKGDIQEFTQNGVIFTGEANETLCDAVVFATGYQISYPFLSESVISVKKSDFNLYKNIFSPDLKHPHTLAFIGLILPIGAVLPMAELQSRYFALLMANKCKMPTQKQMIRDIKQRKKWVKQHFPDWQKYTLEVYYIKYMDELASLMGVKPNLFKYFFTDPKLWYNMYFGPCVPYQYRLTGPNSWSKARETILTVNERIKAPFNTRNE</sequence>
<proteinExistence type="inferred from homology"/>
<comment type="function">
    <text evidence="13">Broad spectrum monooxygenase that catalyzes the oxygenation of a wide variety of nitrogen- and sulfur-containing compounds including xenobiotics. Catalyzes the S-oxygenation of hypotaurine to produce taurine, an organic osmolyte involved in cell volume regulation as well as a variety of cytoprotective and developmental processes. In vitro, catalyzes the N-oxygenation of trimethylamine (TMA) to produce trimethylamine N-oxide (TMAO) and could therefore participate to the detoxification of this compound that is generated by the action of gut microbiota from dietary precursors such as choline, choline containing compounds, betaine or L-carnitine.</text>
</comment>
<dbReference type="PIRSF" id="PIRSF000332">
    <property type="entry name" value="FMO"/>
    <property type="match status" value="1"/>
</dbReference>
<keyword evidence="7 18" id="KW-0274">FAD</keyword>
<keyword evidence="9" id="KW-1133">Transmembrane helix</keyword>
<dbReference type="GO" id="GO:0005789">
    <property type="term" value="C:endoplasmic reticulum membrane"/>
    <property type="evidence" value="ECO:0007669"/>
    <property type="project" value="UniProtKB-SubCell"/>
</dbReference>
<dbReference type="Proteomes" id="UP000728032">
    <property type="component" value="Unassembled WGS sequence"/>
</dbReference>
<evidence type="ECO:0000256" key="8">
    <source>
        <dbReference type="ARBA" id="ARBA00022857"/>
    </source>
</evidence>
<evidence type="ECO:0000256" key="18">
    <source>
        <dbReference type="PIRNR" id="PIRNR000332"/>
    </source>
</evidence>
<dbReference type="EMBL" id="CAJPVJ010008381">
    <property type="protein sequence ID" value="CAG2171886.1"/>
    <property type="molecule type" value="Genomic_DNA"/>
</dbReference>
<reference evidence="20" key="1">
    <citation type="submission" date="2020-11" db="EMBL/GenBank/DDBJ databases">
        <authorList>
            <person name="Tran Van P."/>
        </authorList>
    </citation>
    <scope>NUCLEOTIDE SEQUENCE</scope>
</reference>
<comment type="catalytic activity">
    <reaction evidence="17">
        <text>N,N-dimethylaniline + NADPH + O2 + H(+) = N,N-dimethylaniline N-oxide + NADP(+) + H2O</text>
        <dbReference type="Rhea" id="RHEA:24468"/>
        <dbReference type="ChEBI" id="CHEBI:15377"/>
        <dbReference type="ChEBI" id="CHEBI:15378"/>
        <dbReference type="ChEBI" id="CHEBI:15379"/>
        <dbReference type="ChEBI" id="CHEBI:16269"/>
        <dbReference type="ChEBI" id="CHEBI:17735"/>
        <dbReference type="ChEBI" id="CHEBI:57783"/>
        <dbReference type="ChEBI" id="CHEBI:58349"/>
        <dbReference type="EC" id="1.14.13.8"/>
    </reaction>
    <physiologicalReaction direction="left-to-right" evidence="17">
        <dbReference type="Rhea" id="RHEA:24469"/>
    </physiologicalReaction>
</comment>
<dbReference type="FunFam" id="3.50.50.60:FF:000159">
    <property type="entry name" value="Dimethylaniline monooxygenase [N-oxide-forming]"/>
    <property type="match status" value="1"/>
</dbReference>
<dbReference type="PRINTS" id="PR00370">
    <property type="entry name" value="FMOXYGENASE"/>
</dbReference>
<dbReference type="EMBL" id="OC923206">
    <property type="protein sequence ID" value="CAD7654699.1"/>
    <property type="molecule type" value="Genomic_DNA"/>
</dbReference>
<comment type="subcellular location">
    <subcellularLocation>
        <location evidence="2">Endoplasmic reticulum membrane</location>
        <topology evidence="2">Single-pass membrane protein</topology>
    </subcellularLocation>
</comment>
<evidence type="ECO:0000256" key="14">
    <source>
        <dbReference type="ARBA" id="ARBA00047338"/>
    </source>
</evidence>
<keyword evidence="12 18" id="KW-0472">Membrane</keyword>
<gene>
    <name evidence="20" type="ORF">ONB1V03_LOCUS11344</name>
</gene>
<evidence type="ECO:0000256" key="5">
    <source>
        <dbReference type="ARBA" id="ARBA00022692"/>
    </source>
</evidence>
<comment type="catalytic activity">
    <reaction evidence="15">
        <text>hypotaurine + NADPH + O2 + H(+) = taurine + NADP(+) + H2O</text>
        <dbReference type="Rhea" id="RHEA:69819"/>
        <dbReference type="ChEBI" id="CHEBI:15377"/>
        <dbReference type="ChEBI" id="CHEBI:15378"/>
        <dbReference type="ChEBI" id="CHEBI:15379"/>
        <dbReference type="ChEBI" id="CHEBI:57783"/>
        <dbReference type="ChEBI" id="CHEBI:57853"/>
        <dbReference type="ChEBI" id="CHEBI:58349"/>
        <dbReference type="ChEBI" id="CHEBI:507393"/>
        <dbReference type="EC" id="1.14.13.8"/>
    </reaction>
    <physiologicalReaction direction="left-to-right" evidence="15">
        <dbReference type="Rhea" id="RHEA:69820"/>
    </physiologicalReaction>
</comment>
<evidence type="ECO:0000313" key="20">
    <source>
        <dbReference type="EMBL" id="CAD7654699.1"/>
    </source>
</evidence>
<organism evidence="20">
    <name type="scientific">Oppiella nova</name>
    <dbReference type="NCBI Taxonomy" id="334625"/>
    <lineage>
        <taxon>Eukaryota</taxon>
        <taxon>Metazoa</taxon>
        <taxon>Ecdysozoa</taxon>
        <taxon>Arthropoda</taxon>
        <taxon>Chelicerata</taxon>
        <taxon>Arachnida</taxon>
        <taxon>Acari</taxon>
        <taxon>Acariformes</taxon>
        <taxon>Sarcoptiformes</taxon>
        <taxon>Oribatida</taxon>
        <taxon>Brachypylina</taxon>
        <taxon>Oppioidea</taxon>
        <taxon>Oppiidae</taxon>
        <taxon>Oppiella</taxon>
    </lineage>
</organism>
<dbReference type="OrthoDB" id="6511865at2759"/>
<name>A0A7R9QRQ4_9ACAR</name>
<dbReference type="GO" id="GO:0050660">
    <property type="term" value="F:flavin adenine dinucleotide binding"/>
    <property type="evidence" value="ECO:0007669"/>
    <property type="project" value="InterPro"/>
</dbReference>
<keyword evidence="5" id="KW-0812">Transmembrane</keyword>
<evidence type="ECO:0000256" key="3">
    <source>
        <dbReference type="ARBA" id="ARBA00009183"/>
    </source>
</evidence>
<keyword evidence="6 18" id="KW-0256">Endoplasmic reticulum</keyword>
<evidence type="ECO:0000256" key="15">
    <source>
        <dbReference type="ARBA" id="ARBA00048041"/>
    </source>
</evidence>
<dbReference type="Gene3D" id="3.50.50.60">
    <property type="entry name" value="FAD/NAD(P)-binding domain"/>
    <property type="match status" value="3"/>
</dbReference>
<dbReference type="InterPro" id="IPR036188">
    <property type="entry name" value="FAD/NAD-bd_sf"/>
</dbReference>
<keyword evidence="10 18" id="KW-0560">Oxidoreductase</keyword>
<keyword evidence="11 18" id="KW-0503">Monooxygenase</keyword>
<evidence type="ECO:0000313" key="21">
    <source>
        <dbReference type="Proteomes" id="UP000728032"/>
    </source>
</evidence>
<evidence type="ECO:0000256" key="13">
    <source>
        <dbReference type="ARBA" id="ARBA00045957"/>
    </source>
</evidence>
<evidence type="ECO:0000256" key="16">
    <source>
        <dbReference type="ARBA" id="ARBA00048088"/>
    </source>
</evidence>
<evidence type="ECO:0000256" key="19">
    <source>
        <dbReference type="RuleBase" id="RU361177"/>
    </source>
</evidence>
<comment type="similarity">
    <text evidence="3 18 19">Belongs to the FMO family.</text>
</comment>
<dbReference type="Pfam" id="PF00743">
    <property type="entry name" value="FMO-like"/>
    <property type="match status" value="1"/>
</dbReference>
<dbReference type="InterPro" id="IPR020946">
    <property type="entry name" value="Flavin_mOase-like"/>
</dbReference>
<keyword evidence="4 18" id="KW-0285">Flavoprotein</keyword>
<keyword evidence="21" id="KW-1185">Reference proteome</keyword>
<evidence type="ECO:0000256" key="1">
    <source>
        <dbReference type="ARBA" id="ARBA00001974"/>
    </source>
</evidence>
<evidence type="ECO:0000256" key="6">
    <source>
        <dbReference type="ARBA" id="ARBA00022824"/>
    </source>
</evidence>
<keyword evidence="8 18" id="KW-0521">NADP</keyword>
<dbReference type="InterPro" id="IPR000960">
    <property type="entry name" value="Flavin_mOase"/>
</dbReference>
<dbReference type="InterPro" id="IPR050346">
    <property type="entry name" value="FMO-like"/>
</dbReference>
<evidence type="ECO:0000256" key="4">
    <source>
        <dbReference type="ARBA" id="ARBA00022630"/>
    </source>
</evidence>
<comment type="catalytic activity">
    <reaction evidence="14">
        <text>hypotaurine + NADH + O2 + H(+) = taurine + NAD(+) + H2O</text>
        <dbReference type="Rhea" id="RHEA:74111"/>
        <dbReference type="ChEBI" id="CHEBI:15377"/>
        <dbReference type="ChEBI" id="CHEBI:15378"/>
        <dbReference type="ChEBI" id="CHEBI:15379"/>
        <dbReference type="ChEBI" id="CHEBI:57540"/>
        <dbReference type="ChEBI" id="CHEBI:57853"/>
        <dbReference type="ChEBI" id="CHEBI:57945"/>
        <dbReference type="ChEBI" id="CHEBI:507393"/>
        <dbReference type="EC" id="1.14.13.8"/>
    </reaction>
    <physiologicalReaction direction="left-to-right" evidence="14">
        <dbReference type="Rhea" id="RHEA:74112"/>
    </physiologicalReaction>
</comment>
<evidence type="ECO:0000256" key="11">
    <source>
        <dbReference type="ARBA" id="ARBA00023033"/>
    </source>
</evidence>
<dbReference type="GO" id="GO:0004499">
    <property type="term" value="F:N,N-dimethylaniline monooxygenase activity"/>
    <property type="evidence" value="ECO:0007669"/>
    <property type="project" value="UniProtKB-UniRule"/>
</dbReference>
<dbReference type="SUPFAM" id="SSF51905">
    <property type="entry name" value="FAD/NAD(P)-binding domain"/>
    <property type="match status" value="2"/>
</dbReference>
<evidence type="ECO:0000256" key="10">
    <source>
        <dbReference type="ARBA" id="ARBA00023002"/>
    </source>
</evidence>
<dbReference type="PANTHER" id="PTHR23023">
    <property type="entry name" value="DIMETHYLANILINE MONOOXYGENASE"/>
    <property type="match status" value="1"/>
</dbReference>
<evidence type="ECO:0000256" key="2">
    <source>
        <dbReference type="ARBA" id="ARBA00004389"/>
    </source>
</evidence>
<evidence type="ECO:0000256" key="17">
    <source>
        <dbReference type="ARBA" id="ARBA00049443"/>
    </source>
</evidence>